<dbReference type="PANTHER" id="PTHR38096:SF1">
    <property type="entry name" value="ENTEROBACTIN SYNTHASE COMPONENT D"/>
    <property type="match status" value="1"/>
</dbReference>
<organism evidence="16 17">
    <name type="scientific">Devosia limi DSM 17137</name>
    <dbReference type="NCBI Taxonomy" id="1121477"/>
    <lineage>
        <taxon>Bacteria</taxon>
        <taxon>Pseudomonadati</taxon>
        <taxon>Pseudomonadota</taxon>
        <taxon>Alphaproteobacteria</taxon>
        <taxon>Hyphomicrobiales</taxon>
        <taxon>Devosiaceae</taxon>
        <taxon>Devosia</taxon>
    </lineage>
</organism>
<comment type="similarity">
    <text evidence="3">Belongs to the P-Pant transferase superfamily. EntD family.</text>
</comment>
<reference evidence="16 17" key="1">
    <citation type="submission" date="2016-11" db="EMBL/GenBank/DDBJ databases">
        <authorList>
            <person name="Jaros S."/>
            <person name="Januszkiewicz K."/>
            <person name="Wedrychowicz H."/>
        </authorList>
    </citation>
    <scope>NUCLEOTIDE SEQUENCE [LARGE SCALE GENOMIC DNA]</scope>
    <source>
        <strain evidence="16 17">DSM 17137</strain>
    </source>
</reference>
<evidence type="ECO:0000256" key="13">
    <source>
        <dbReference type="PIRSR" id="PIRSR603542-2"/>
    </source>
</evidence>
<feature type="binding site" evidence="12">
    <location>
        <position position="171"/>
    </location>
    <ligand>
        <name>CoA</name>
        <dbReference type="ChEBI" id="CHEBI:57287"/>
    </ligand>
</feature>
<evidence type="ECO:0000256" key="11">
    <source>
        <dbReference type="ARBA" id="ARBA00049191"/>
    </source>
</evidence>
<dbReference type="GO" id="GO:0000287">
    <property type="term" value="F:magnesium ion binding"/>
    <property type="evidence" value="ECO:0007669"/>
    <property type="project" value="InterPro"/>
</dbReference>
<feature type="domain" description="4'-phosphopantetheinyl transferase N-terminal" evidence="15">
    <location>
        <begin position="36"/>
        <end position="103"/>
    </location>
</feature>
<feature type="binding site" evidence="12">
    <location>
        <position position="56"/>
    </location>
    <ligand>
        <name>CoA</name>
        <dbReference type="ChEBI" id="CHEBI:57287"/>
    </ligand>
</feature>
<name>A0A1M4TYN0_9HYPH</name>
<feature type="binding site" evidence="13">
    <location>
        <position position="115"/>
    </location>
    <ligand>
        <name>Mg(2+)</name>
        <dbReference type="ChEBI" id="CHEBI:18420"/>
    </ligand>
</feature>
<dbReference type="EMBL" id="FQVC01000001">
    <property type="protein sequence ID" value="SHE49575.1"/>
    <property type="molecule type" value="Genomic_DNA"/>
</dbReference>
<evidence type="ECO:0000256" key="3">
    <source>
        <dbReference type="ARBA" id="ARBA00008342"/>
    </source>
</evidence>
<dbReference type="SUPFAM" id="SSF56214">
    <property type="entry name" value="4'-phosphopantetheinyl transferase"/>
    <property type="match status" value="2"/>
</dbReference>
<feature type="binding site" evidence="13">
    <location>
        <position position="117"/>
    </location>
    <ligand>
        <name>Mg(2+)</name>
        <dbReference type="ChEBI" id="CHEBI:18420"/>
    </ligand>
</feature>
<evidence type="ECO:0000256" key="2">
    <source>
        <dbReference type="ARBA" id="ARBA00004993"/>
    </source>
</evidence>
<dbReference type="GO" id="GO:0005886">
    <property type="term" value="C:plasma membrane"/>
    <property type="evidence" value="ECO:0007669"/>
    <property type="project" value="TreeGrafter"/>
</dbReference>
<dbReference type="GO" id="GO:0009366">
    <property type="term" value="C:enterobactin synthetase complex"/>
    <property type="evidence" value="ECO:0007669"/>
    <property type="project" value="InterPro"/>
</dbReference>
<feature type="domain" description="4'-phosphopantetheinyl transferase" evidence="14">
    <location>
        <begin position="111"/>
        <end position="183"/>
    </location>
</feature>
<dbReference type="RefSeq" id="WP_052950698.1">
    <property type="nucleotide sequence ID" value="NZ_FQVC01000001.1"/>
</dbReference>
<evidence type="ECO:0000256" key="1">
    <source>
        <dbReference type="ARBA" id="ARBA00003937"/>
    </source>
</evidence>
<proteinExistence type="inferred from homology"/>
<evidence type="ECO:0000256" key="4">
    <source>
        <dbReference type="ARBA" id="ARBA00011503"/>
    </source>
</evidence>
<evidence type="ECO:0000256" key="7">
    <source>
        <dbReference type="ARBA" id="ARBA00023191"/>
    </source>
</evidence>
<comment type="catalytic activity">
    <reaction evidence="11">
        <text>apo-[peptidyl-carrier protein] + CoA = holo-[peptidyl-carrier protein] + adenosine 3',5'-bisphosphate + H(+)</text>
        <dbReference type="Rhea" id="RHEA:46228"/>
        <dbReference type="Rhea" id="RHEA-COMP:11479"/>
        <dbReference type="Rhea" id="RHEA-COMP:11480"/>
        <dbReference type="ChEBI" id="CHEBI:15378"/>
        <dbReference type="ChEBI" id="CHEBI:29999"/>
        <dbReference type="ChEBI" id="CHEBI:57287"/>
        <dbReference type="ChEBI" id="CHEBI:58343"/>
        <dbReference type="ChEBI" id="CHEBI:64479"/>
    </reaction>
</comment>
<dbReference type="InterPro" id="IPR037143">
    <property type="entry name" value="4-PPantetheinyl_Trfase_dom_sf"/>
</dbReference>
<evidence type="ECO:0000259" key="14">
    <source>
        <dbReference type="Pfam" id="PF01648"/>
    </source>
</evidence>
<gene>
    <name evidence="16" type="ORF">SAMN02745223_00547</name>
</gene>
<accession>A0A1M4TYN0</accession>
<evidence type="ECO:0000313" key="16">
    <source>
        <dbReference type="EMBL" id="SHE49575.1"/>
    </source>
</evidence>
<evidence type="ECO:0000256" key="9">
    <source>
        <dbReference type="ARBA" id="ARBA00031996"/>
    </source>
</evidence>
<comment type="cofactor">
    <cofactor evidence="13">
        <name>Mg(2+)</name>
        <dbReference type="ChEBI" id="CHEBI:18420"/>
    </cofactor>
</comment>
<feature type="binding site" evidence="12">
    <location>
        <position position="48"/>
    </location>
    <ligand>
        <name>CoA</name>
        <dbReference type="ChEBI" id="CHEBI:57287"/>
    </ligand>
</feature>
<comment type="function">
    <text evidence="1">Involved in the biosynthesis of the siderophore enterobactin (enterochelin), which is a macrocyclic trimeric lactone of N-(2,3-dihydroxybenzoyl)-serine. The serine trilactone serves as a scaffolding for the three catechol functionalities that provide hexadentate coordination for the tightly ligated iron(2+) atoms. Plays an essential role in the assembly of the enterobactin by catalyzing the transfer of the 4'-phosphopantetheine (Ppant) moiety from coenzyme A to the apo-domains of both EntB (ArCP domain) and EntF (PCP domain) to yield their holo-forms which make them competent for the activation of 2,3-dihydroxybenzoate (DHB) and L-serine, respectively.</text>
</comment>
<evidence type="ECO:0000256" key="10">
    <source>
        <dbReference type="ARBA" id="ARBA00049176"/>
    </source>
</evidence>
<keyword evidence="7" id="KW-0259">Enterobactin biosynthesis</keyword>
<dbReference type="OrthoDB" id="8210607at2"/>
<evidence type="ECO:0000313" key="17">
    <source>
        <dbReference type="Proteomes" id="UP000184533"/>
    </source>
</evidence>
<comment type="subunit">
    <text evidence="4">EntB, EntD, EntE, and EntF form a multienzyme complex called enterobactin synthase.</text>
</comment>
<dbReference type="AlphaFoldDB" id="A0A1M4TYN0"/>
<dbReference type="UniPathway" id="UPA00017"/>
<protein>
    <recommendedName>
        <fullName evidence="5">Enterobactin synthase component D</fullName>
    </recommendedName>
    <alternativeName>
        <fullName evidence="8">4'-phosphopantetheinyl transferase EntD</fullName>
    </alternativeName>
    <alternativeName>
        <fullName evidence="9">Enterochelin synthase D</fullName>
    </alternativeName>
</protein>
<feature type="binding site" evidence="12">
    <location>
        <position position="157"/>
    </location>
    <ligand>
        <name>CoA</name>
        <dbReference type="ChEBI" id="CHEBI:57287"/>
    </ligand>
</feature>
<dbReference type="PANTHER" id="PTHR38096">
    <property type="entry name" value="ENTEROBACTIN SYNTHASE COMPONENT D"/>
    <property type="match status" value="1"/>
</dbReference>
<dbReference type="InterPro" id="IPR003542">
    <property type="entry name" value="Enbac_synth_compD-like"/>
</dbReference>
<comment type="catalytic activity">
    <reaction evidence="10">
        <text>apo-[aryl-carrier protein] + CoA = holo-[aryl-carrier protein] + adenosine 3',5'-bisphosphate + H(+)</text>
        <dbReference type="Rhea" id="RHEA:48404"/>
        <dbReference type="Rhea" id="RHEA-COMP:15903"/>
        <dbReference type="Rhea" id="RHEA-COMP:17557"/>
        <dbReference type="ChEBI" id="CHEBI:15378"/>
        <dbReference type="ChEBI" id="CHEBI:29999"/>
        <dbReference type="ChEBI" id="CHEBI:57287"/>
        <dbReference type="ChEBI" id="CHEBI:58343"/>
        <dbReference type="ChEBI" id="CHEBI:64479"/>
    </reaction>
</comment>
<feature type="binding site" evidence="12">
    <location>
        <position position="161"/>
    </location>
    <ligand>
        <name>CoA</name>
        <dbReference type="ChEBI" id="CHEBI:57287"/>
    </ligand>
</feature>
<keyword evidence="13" id="KW-0479">Metal-binding</keyword>
<dbReference type="InterPro" id="IPR041354">
    <property type="entry name" value="4PPT_N"/>
</dbReference>
<dbReference type="Pfam" id="PF01648">
    <property type="entry name" value="ACPS"/>
    <property type="match status" value="1"/>
</dbReference>
<dbReference type="Proteomes" id="UP000184533">
    <property type="component" value="Unassembled WGS sequence"/>
</dbReference>
<sequence>MSDAPAIEKALAELVPDGAASARRIPETVGDTLFPEERAAIARAVPRRRAEFIAGRACARHALFRLGQPAMAIPSGPDRAPIWPDGFVGSISHCEDLAIAVVARCPGAIRSLGVDIEPACPLEAELVENICTAAEQRYLANAANAGLLAKTIFSIKESVYKAQYPLTHTMLEFLDVELVLDATAGRFDAVVANSALPPLGGRFRIEAGHILALTYIAA</sequence>
<evidence type="ECO:0000256" key="8">
    <source>
        <dbReference type="ARBA" id="ARBA00029894"/>
    </source>
</evidence>
<dbReference type="Pfam" id="PF17837">
    <property type="entry name" value="4PPT_N"/>
    <property type="match status" value="1"/>
</dbReference>
<feature type="binding site" evidence="13">
    <location>
        <position position="116"/>
    </location>
    <ligand>
        <name>Mg(2+)</name>
        <dbReference type="ChEBI" id="CHEBI:18420"/>
    </ligand>
</feature>
<dbReference type="InterPro" id="IPR008278">
    <property type="entry name" value="4-PPantetheinyl_Trfase_dom"/>
</dbReference>
<keyword evidence="13" id="KW-0460">Magnesium</keyword>
<keyword evidence="6 16" id="KW-0808">Transferase</keyword>
<dbReference type="Gene3D" id="3.90.470.20">
    <property type="entry name" value="4'-phosphopantetheinyl transferase domain"/>
    <property type="match status" value="1"/>
</dbReference>
<evidence type="ECO:0000256" key="12">
    <source>
        <dbReference type="PIRSR" id="PIRSR603542-1"/>
    </source>
</evidence>
<dbReference type="PRINTS" id="PR01399">
    <property type="entry name" value="ENTSNTHTASED"/>
</dbReference>
<comment type="pathway">
    <text evidence="2">Siderophore biosynthesis; enterobactin biosynthesis.</text>
</comment>
<evidence type="ECO:0000259" key="15">
    <source>
        <dbReference type="Pfam" id="PF17837"/>
    </source>
</evidence>
<dbReference type="GO" id="GO:0009239">
    <property type="term" value="P:enterobactin biosynthetic process"/>
    <property type="evidence" value="ECO:0007669"/>
    <property type="project" value="UniProtKB-UniPathway"/>
</dbReference>
<feature type="binding site" evidence="12">
    <location>
        <begin position="92"/>
        <end position="93"/>
    </location>
    <ligand>
        <name>CoA</name>
        <dbReference type="ChEBI" id="CHEBI:57287"/>
    </ligand>
</feature>
<feature type="binding site" evidence="12">
    <location>
        <position position="115"/>
    </location>
    <ligand>
        <name>CoA</name>
        <dbReference type="ChEBI" id="CHEBI:57287"/>
    </ligand>
</feature>
<evidence type="ECO:0000256" key="5">
    <source>
        <dbReference type="ARBA" id="ARBA00019087"/>
    </source>
</evidence>
<dbReference type="GO" id="GO:0008897">
    <property type="term" value="F:holo-[acyl-carrier-protein] synthase activity"/>
    <property type="evidence" value="ECO:0007669"/>
    <property type="project" value="InterPro"/>
</dbReference>
<evidence type="ECO:0000256" key="6">
    <source>
        <dbReference type="ARBA" id="ARBA00022679"/>
    </source>
</evidence>